<dbReference type="InterPro" id="IPR050659">
    <property type="entry name" value="Peptidase_M24B"/>
</dbReference>
<feature type="domain" description="Creatinase N-terminal" evidence="2">
    <location>
        <begin position="2"/>
        <end position="117"/>
    </location>
</feature>
<dbReference type="Gene3D" id="3.40.350.10">
    <property type="entry name" value="Creatinase/prolidase N-terminal domain"/>
    <property type="match status" value="1"/>
</dbReference>
<evidence type="ECO:0000313" key="4">
    <source>
        <dbReference type="Proteomes" id="UP000176850"/>
    </source>
</evidence>
<dbReference type="SUPFAM" id="SSF55920">
    <property type="entry name" value="Creatinase/aminopeptidase"/>
    <property type="match status" value="1"/>
</dbReference>
<dbReference type="InterPro" id="IPR029149">
    <property type="entry name" value="Creatin/AminoP/Spt16_N"/>
</dbReference>
<dbReference type="Pfam" id="PF01321">
    <property type="entry name" value="Creatinase_N"/>
    <property type="match status" value="1"/>
</dbReference>
<evidence type="ECO:0000259" key="1">
    <source>
        <dbReference type="Pfam" id="PF00557"/>
    </source>
</evidence>
<dbReference type="Pfam" id="PF00557">
    <property type="entry name" value="Peptidase_M24"/>
    <property type="match status" value="1"/>
</dbReference>
<dbReference type="InterPro" id="IPR036005">
    <property type="entry name" value="Creatinase/aminopeptidase-like"/>
</dbReference>
<name>A0A1F7GGN0_9BACT</name>
<dbReference type="SUPFAM" id="SSF53092">
    <property type="entry name" value="Creatinase/prolidase N-terminal domain"/>
    <property type="match status" value="1"/>
</dbReference>
<dbReference type="Gene3D" id="3.90.230.10">
    <property type="entry name" value="Creatinase/methionine aminopeptidase superfamily"/>
    <property type="match status" value="1"/>
</dbReference>
<sequence>MRIQSLQSILQEKKVSALLVTTPSNIYYLCGFGIALGERSAYMLVTQKSVYFFTDSRYVSERLKADLKRQKIVLKIISREKNLSVYLLEISKAEKIKSFYFEHDDLSVAEFEWLKEKKVPMHWDSIVPPTAGLQNDRLIESMRTKKDPEEIKAIKKACELVDLCLSELLPYLHVGISEKEVLRILSRWFINNSPTSFDPIVAIDENAAIPHYDTQTNGEKVAKSESIMLIDCGISYNRYASDITRMFAFGTPSQRIRKAYEILKQVQDDAVVDLSQMKFYKEADEKCRNSLKTAGFPPFEHALGHGIGIDVHELPHFSPRNNDTIEEGHVVTVEPGIYILGAWGMRLEDTVVVGKNKQVIRLTKTSREMIII</sequence>
<reference evidence="3 4" key="1">
    <citation type="journal article" date="2016" name="Nat. Commun.">
        <title>Thousands of microbial genomes shed light on interconnected biogeochemical processes in an aquifer system.</title>
        <authorList>
            <person name="Anantharaman K."/>
            <person name="Brown C.T."/>
            <person name="Hug L.A."/>
            <person name="Sharon I."/>
            <person name="Castelle C.J."/>
            <person name="Probst A.J."/>
            <person name="Thomas B.C."/>
            <person name="Singh A."/>
            <person name="Wilkins M.J."/>
            <person name="Karaoz U."/>
            <person name="Brodie E.L."/>
            <person name="Williams K.H."/>
            <person name="Hubbard S.S."/>
            <person name="Banfield J.F."/>
        </authorList>
    </citation>
    <scope>NUCLEOTIDE SEQUENCE [LARGE SCALE GENOMIC DNA]</scope>
</reference>
<dbReference type="Proteomes" id="UP000176850">
    <property type="component" value="Unassembled WGS sequence"/>
</dbReference>
<proteinExistence type="predicted"/>
<dbReference type="AlphaFoldDB" id="A0A1F7GGN0"/>
<dbReference type="InterPro" id="IPR000587">
    <property type="entry name" value="Creatinase_N"/>
</dbReference>
<organism evidence="3 4">
    <name type="scientific">Candidatus Roizmanbacteria bacterium RIFCSPHIGHO2_01_FULL_39_24</name>
    <dbReference type="NCBI Taxonomy" id="1802032"/>
    <lineage>
        <taxon>Bacteria</taxon>
        <taxon>Candidatus Roizmaniibacteriota</taxon>
    </lineage>
</organism>
<evidence type="ECO:0000313" key="3">
    <source>
        <dbReference type="EMBL" id="OGK18118.1"/>
    </source>
</evidence>
<accession>A0A1F7GGN0</accession>
<comment type="caution">
    <text evidence="3">The sequence shown here is derived from an EMBL/GenBank/DDBJ whole genome shotgun (WGS) entry which is preliminary data.</text>
</comment>
<dbReference type="EMBL" id="MFZH01000037">
    <property type="protein sequence ID" value="OGK18118.1"/>
    <property type="molecule type" value="Genomic_DNA"/>
</dbReference>
<protein>
    <recommendedName>
        <fullName evidence="5">Peptidase M24 domain-containing protein</fullName>
    </recommendedName>
</protein>
<dbReference type="InterPro" id="IPR000994">
    <property type="entry name" value="Pept_M24"/>
</dbReference>
<feature type="domain" description="Peptidase M24" evidence="1">
    <location>
        <begin position="153"/>
        <end position="354"/>
    </location>
</feature>
<gene>
    <name evidence="3" type="ORF">A2799_04745</name>
</gene>
<dbReference type="PANTHER" id="PTHR46112">
    <property type="entry name" value="AMINOPEPTIDASE"/>
    <property type="match status" value="1"/>
</dbReference>
<dbReference type="PANTHER" id="PTHR46112:SF3">
    <property type="entry name" value="AMINOPEPTIDASE YPDF"/>
    <property type="match status" value="1"/>
</dbReference>
<evidence type="ECO:0000259" key="2">
    <source>
        <dbReference type="Pfam" id="PF01321"/>
    </source>
</evidence>
<evidence type="ECO:0008006" key="5">
    <source>
        <dbReference type="Google" id="ProtNLM"/>
    </source>
</evidence>